<dbReference type="Pfam" id="PF02113">
    <property type="entry name" value="Peptidase_S13"/>
    <property type="match status" value="1"/>
</dbReference>
<keyword evidence="3" id="KW-0645">Protease</keyword>
<dbReference type="InterPro" id="IPR000667">
    <property type="entry name" value="Peptidase_S13"/>
</dbReference>
<comment type="caution">
    <text evidence="3">The sequence shown here is derived from an EMBL/GenBank/DDBJ whole genome shotgun (WGS) entry which is preliminary data.</text>
</comment>
<dbReference type="RefSeq" id="WP_266122164.1">
    <property type="nucleotide sequence ID" value="NZ_JAJHNU010000001.1"/>
</dbReference>
<dbReference type="InterPro" id="IPR012338">
    <property type="entry name" value="Beta-lactam/transpept-like"/>
</dbReference>
<protein>
    <submittedName>
        <fullName evidence="3">D-alanyl-D-alanine carboxypeptidase/D-alanyl-D-alanine-endopeptidase</fullName>
        <ecNumber evidence="3">3.4.16.4</ecNumber>
    </submittedName>
</protein>
<dbReference type="PANTHER" id="PTHR30023">
    <property type="entry name" value="D-ALANYL-D-ALANINE CARBOXYPEPTIDASE"/>
    <property type="match status" value="1"/>
</dbReference>
<evidence type="ECO:0000313" key="4">
    <source>
        <dbReference type="Proteomes" id="UP001168613"/>
    </source>
</evidence>
<dbReference type="Gene3D" id="3.50.80.20">
    <property type="entry name" value="D-Ala-D-Ala carboxypeptidase C, peptidase S13"/>
    <property type="match status" value="1"/>
</dbReference>
<dbReference type="PRINTS" id="PR00922">
    <property type="entry name" value="DADACBPTASE3"/>
</dbReference>
<keyword evidence="2 3" id="KW-0378">Hydrolase</keyword>
<reference evidence="3" key="1">
    <citation type="submission" date="2021-11" db="EMBL/GenBank/DDBJ databases">
        <title>Draft genome sequence of Alcaligenes endophyticus type strain CCUG 75668T.</title>
        <authorList>
            <person name="Salva-Serra F."/>
            <person name="Duran R.E."/>
            <person name="Seeger M."/>
            <person name="Moore E.R.B."/>
            <person name="Jaen-Luchoro D."/>
        </authorList>
    </citation>
    <scope>NUCLEOTIDE SEQUENCE</scope>
    <source>
        <strain evidence="3">CCUG 75668</strain>
    </source>
</reference>
<dbReference type="Gene3D" id="3.40.710.10">
    <property type="entry name" value="DD-peptidase/beta-lactamase superfamily"/>
    <property type="match status" value="1"/>
</dbReference>
<proteinExistence type="inferred from homology"/>
<dbReference type="EC" id="3.4.16.4" evidence="3"/>
<evidence type="ECO:0000256" key="1">
    <source>
        <dbReference type="ARBA" id="ARBA00006096"/>
    </source>
</evidence>
<organism evidence="3 4">
    <name type="scientific">Alcaligenes endophyticus</name>
    <dbReference type="NCBI Taxonomy" id="1929088"/>
    <lineage>
        <taxon>Bacteria</taxon>
        <taxon>Pseudomonadati</taxon>
        <taxon>Pseudomonadota</taxon>
        <taxon>Betaproteobacteria</taxon>
        <taxon>Burkholderiales</taxon>
        <taxon>Alcaligenaceae</taxon>
        <taxon>Alcaligenes</taxon>
    </lineage>
</organism>
<comment type="similarity">
    <text evidence="1">Belongs to the peptidase S13 family.</text>
</comment>
<accession>A0ABT8EGY0</accession>
<dbReference type="EMBL" id="JAJHNU010000001">
    <property type="protein sequence ID" value="MDN4120528.1"/>
    <property type="molecule type" value="Genomic_DNA"/>
</dbReference>
<keyword evidence="3" id="KW-0121">Carboxypeptidase</keyword>
<keyword evidence="4" id="KW-1185">Reference proteome</keyword>
<evidence type="ECO:0000256" key="2">
    <source>
        <dbReference type="ARBA" id="ARBA00022801"/>
    </source>
</evidence>
<dbReference type="PANTHER" id="PTHR30023:SF0">
    <property type="entry name" value="PENICILLIN-SENSITIVE CARBOXYPEPTIDASE A"/>
    <property type="match status" value="1"/>
</dbReference>
<gene>
    <name evidence="3" type="primary">dacB</name>
    <name evidence="3" type="ORF">LMS43_04425</name>
</gene>
<name>A0ABT8EGY0_9BURK</name>
<dbReference type="GO" id="GO:0009002">
    <property type="term" value="F:serine-type D-Ala-D-Ala carboxypeptidase activity"/>
    <property type="evidence" value="ECO:0007669"/>
    <property type="project" value="UniProtKB-EC"/>
</dbReference>
<dbReference type="SUPFAM" id="SSF56601">
    <property type="entry name" value="beta-lactamase/transpeptidase-like"/>
    <property type="match status" value="1"/>
</dbReference>
<sequence>MQAVLSGWSCLGRVGTALALFVQMSTVVWAQALPAELAAAWKNTRLPESSLSLVVQEVDGRRLIEVNPQVPRNPASVMKLVSTWAGLSALGPEYTWRTNFMAVGGLHVDEQGTLKGPLYIKAGGDPLLSVPELWDALRQLRLRGVKNISEIVVDRSVFGSVTINPHAFDSAGDRPYNASPDAMMVGLGASRLVFQPDTQAKKWIAMIDPPLPGVRLQGEVQWVDAVCPGSPAVGTEIQAAGNEINIQLSGKAVGSCGEFSVYRLVHSQTDFFSKLVLALWRDLGGTLARGITEGKVPASAQNIVSHESRSLSDLIRVINKQSNNVMARTILLTVGKELQGEGATVRTGEQAVMSVLAQQGVDTRGWVVDNGSGLSRNGRITAGGMAQMLSVAWHSTLMPEFVSSLAISGVDGTVRRRLRDDEVQGRAHLKTGTLRDSRALAGYVLGASGKRYILVSIVNDDRSAAVRPFDDAVVKWLATQ</sequence>
<dbReference type="NCBIfam" id="TIGR00666">
    <property type="entry name" value="PBP4"/>
    <property type="match status" value="1"/>
</dbReference>
<evidence type="ECO:0000313" key="3">
    <source>
        <dbReference type="EMBL" id="MDN4120528.1"/>
    </source>
</evidence>
<dbReference type="Proteomes" id="UP001168613">
    <property type="component" value="Unassembled WGS sequence"/>
</dbReference>